<keyword evidence="2" id="KW-0472">Membrane</keyword>
<protein>
    <submittedName>
        <fullName evidence="3">DUF2069 domain-containing protein</fullName>
    </submittedName>
</protein>
<dbReference type="EMBL" id="JAQQXS010000006">
    <property type="protein sequence ID" value="MDC8785146.1"/>
    <property type="molecule type" value="Genomic_DNA"/>
</dbReference>
<dbReference type="RefSeq" id="WP_273596258.1">
    <property type="nucleotide sequence ID" value="NZ_JAQQXS010000006.1"/>
</dbReference>
<feature type="transmembrane region" description="Helical" evidence="2">
    <location>
        <begin position="94"/>
        <end position="113"/>
    </location>
</feature>
<gene>
    <name evidence="3" type="ORF">PRZ01_08085</name>
</gene>
<organism evidence="3 4">
    <name type="scientific">Roseateles koreensis</name>
    <dbReference type="NCBI Taxonomy" id="2987526"/>
    <lineage>
        <taxon>Bacteria</taxon>
        <taxon>Pseudomonadati</taxon>
        <taxon>Pseudomonadota</taxon>
        <taxon>Betaproteobacteria</taxon>
        <taxon>Burkholderiales</taxon>
        <taxon>Sphaerotilaceae</taxon>
        <taxon>Roseateles</taxon>
    </lineage>
</organism>
<dbReference type="Pfam" id="PF09842">
    <property type="entry name" value="DUF2069"/>
    <property type="match status" value="1"/>
</dbReference>
<name>A0ABT5KQL7_9BURK</name>
<feature type="transmembrane region" description="Helical" evidence="2">
    <location>
        <begin position="119"/>
        <end position="141"/>
    </location>
</feature>
<sequence>MSPTSSPSHPADHPPQHARGPEISSPNAPSARTQALPREAQTRALALASVIALFVLCLVWELWLAPTGRGTLAIKALPLLIPMLGLWRYRIYTFRWLSLMIWLYFAEGAVRATSEQGPAVWLATAEVLLSVLIFIACALHVRLRLAAAKAA</sequence>
<reference evidence="3 4" key="1">
    <citation type="submission" date="2022-10" db="EMBL/GenBank/DDBJ databases">
        <title>paucibacter sp. hw8 Genome sequencing.</title>
        <authorList>
            <person name="Park S."/>
        </authorList>
    </citation>
    <scope>NUCLEOTIDE SEQUENCE [LARGE SCALE GENOMIC DNA]</scope>
    <source>
        <strain evidence="4">hw8</strain>
    </source>
</reference>
<feature type="compositionally biased region" description="Polar residues" evidence="1">
    <location>
        <begin position="24"/>
        <end position="33"/>
    </location>
</feature>
<feature type="region of interest" description="Disordered" evidence="1">
    <location>
        <begin position="1"/>
        <end position="34"/>
    </location>
</feature>
<evidence type="ECO:0000256" key="2">
    <source>
        <dbReference type="SAM" id="Phobius"/>
    </source>
</evidence>
<dbReference type="InterPro" id="IPR018643">
    <property type="entry name" value="DUF2069_membrane"/>
</dbReference>
<keyword evidence="2" id="KW-0812">Transmembrane</keyword>
<comment type="caution">
    <text evidence="3">The sequence shown here is derived from an EMBL/GenBank/DDBJ whole genome shotgun (WGS) entry which is preliminary data.</text>
</comment>
<dbReference type="Proteomes" id="UP001219862">
    <property type="component" value="Unassembled WGS sequence"/>
</dbReference>
<accession>A0ABT5KQL7</accession>
<evidence type="ECO:0000313" key="3">
    <source>
        <dbReference type="EMBL" id="MDC8785146.1"/>
    </source>
</evidence>
<evidence type="ECO:0000256" key="1">
    <source>
        <dbReference type="SAM" id="MobiDB-lite"/>
    </source>
</evidence>
<keyword evidence="4" id="KW-1185">Reference proteome</keyword>
<evidence type="ECO:0000313" key="4">
    <source>
        <dbReference type="Proteomes" id="UP001219862"/>
    </source>
</evidence>
<proteinExistence type="predicted"/>
<keyword evidence="2" id="KW-1133">Transmembrane helix</keyword>
<feature type="transmembrane region" description="Helical" evidence="2">
    <location>
        <begin position="44"/>
        <end position="64"/>
    </location>
</feature>